<gene>
    <name evidence="2" type="ORF">DCC35_20490</name>
</gene>
<evidence type="ECO:0000313" key="3">
    <source>
        <dbReference type="Proteomes" id="UP000298616"/>
    </source>
</evidence>
<dbReference type="AlphaFoldDB" id="A0A4D7JM71"/>
<dbReference type="RefSeq" id="WP_137092532.1">
    <property type="nucleotide sequence ID" value="NZ_CP028923.1"/>
</dbReference>
<dbReference type="InterPro" id="IPR011990">
    <property type="entry name" value="TPR-like_helical_dom_sf"/>
</dbReference>
<feature type="repeat" description="TPR" evidence="1">
    <location>
        <begin position="97"/>
        <end position="130"/>
    </location>
</feature>
<dbReference type="EMBL" id="CP028923">
    <property type="protein sequence ID" value="QCK16939.1"/>
    <property type="molecule type" value="Genomic_DNA"/>
</dbReference>
<dbReference type="InterPro" id="IPR011659">
    <property type="entry name" value="WD40"/>
</dbReference>
<sequence length="535" mass="61269">MKKRIFTYCFILIISVNYSFGQTIFSELKSDEKRADKEFNQGNYKEALLLYLDVNKSDPGNKNIIKKLAITYKGLDAPLKAADYLLKYADTNLNLSSAEMLMLGNYLTDAGKYNQAINWFKKYQNTNPSNELVAKQIWQLENRDFLYEDSVLYEIKKLPINTDQREFGVSISEKGIVYLSDQPTYGGLKVVDGQTNRNFLRWFISEQKYDSLLDLAYYEKPKEFLKGIKSKYHKGNIYISENSDTIFYSKNSPVSTIAKKSRLEIVMITRKKDKWSEPISLPINNPGYSTNHPYFNSTEQKLYFSSDMSGGYGGFDLYYSSFNNGKWGKPVNLGSLVNTKGNESYPYKNGNSFYFTSDGHTGLGGMDIYSVIAIENEFSNLKNLGYPVNTNFDDFGLVLFNEGQKGYFSSNRNKNALDDDIYHLKISLQSFPLLISGTLRLKDLNNVDENTSLLKNATLLLIDKNRKKVVSNSKSDNDGQFEINIPYDGDFYIKVSDKYLGEALINLDIPRNREEQSTYKIVIVKELFSVNNKIN</sequence>
<dbReference type="Pfam" id="PF07676">
    <property type="entry name" value="PD40"/>
    <property type="match status" value="1"/>
</dbReference>
<dbReference type="PROSITE" id="PS50005">
    <property type="entry name" value="TPR"/>
    <property type="match status" value="1"/>
</dbReference>
<keyword evidence="3" id="KW-1185">Reference proteome</keyword>
<dbReference type="SUPFAM" id="SSF82171">
    <property type="entry name" value="DPP6 N-terminal domain-like"/>
    <property type="match status" value="1"/>
</dbReference>
<reference evidence="2 3" key="1">
    <citation type="submission" date="2018-04" db="EMBL/GenBank/DDBJ databases">
        <title>Complete genome uncultured novel isolate.</title>
        <authorList>
            <person name="Merlino G."/>
        </authorList>
    </citation>
    <scope>NUCLEOTIDE SEQUENCE [LARGE SCALE GENOMIC DNA]</scope>
    <source>
        <strain evidence="3">R1DC9</strain>
    </source>
</reference>
<dbReference type="OrthoDB" id="1488841at2"/>
<evidence type="ECO:0000313" key="2">
    <source>
        <dbReference type="EMBL" id="QCK16939.1"/>
    </source>
</evidence>
<keyword evidence="1" id="KW-0802">TPR repeat</keyword>
<dbReference type="KEGG" id="fpf:DCC35_20490"/>
<dbReference type="Proteomes" id="UP000298616">
    <property type="component" value="Chromosome"/>
</dbReference>
<dbReference type="SUPFAM" id="SSF48452">
    <property type="entry name" value="TPR-like"/>
    <property type="match status" value="1"/>
</dbReference>
<dbReference type="InterPro" id="IPR019734">
    <property type="entry name" value="TPR_rpt"/>
</dbReference>
<organism evidence="2 3">
    <name type="scientific">Mangrovivirga cuniculi</name>
    <dbReference type="NCBI Taxonomy" id="2715131"/>
    <lineage>
        <taxon>Bacteria</taxon>
        <taxon>Pseudomonadati</taxon>
        <taxon>Bacteroidota</taxon>
        <taxon>Cytophagia</taxon>
        <taxon>Cytophagales</taxon>
        <taxon>Mangrovivirgaceae</taxon>
        <taxon>Mangrovivirga</taxon>
    </lineage>
</organism>
<proteinExistence type="predicted"/>
<dbReference type="Gene3D" id="1.25.40.10">
    <property type="entry name" value="Tetratricopeptide repeat domain"/>
    <property type="match status" value="1"/>
</dbReference>
<protein>
    <submittedName>
        <fullName evidence="2">Uncharacterized protein</fullName>
    </submittedName>
</protein>
<accession>A0A4D7JM71</accession>
<name>A0A4D7JM71_9BACT</name>
<evidence type="ECO:0000256" key="1">
    <source>
        <dbReference type="PROSITE-ProRule" id="PRU00339"/>
    </source>
</evidence>